<evidence type="ECO:0000313" key="3">
    <source>
        <dbReference type="Proteomes" id="UP000297776"/>
    </source>
</evidence>
<dbReference type="OrthoDB" id="2360594at2"/>
<evidence type="ECO:0000313" key="2">
    <source>
        <dbReference type="EMBL" id="TFE03053.1"/>
    </source>
</evidence>
<gene>
    <name evidence="2" type="ORF">E2626_04370</name>
</gene>
<feature type="domain" description="YpoC-like" evidence="1">
    <location>
        <begin position="52"/>
        <end position="161"/>
    </location>
</feature>
<reference evidence="2 3" key="1">
    <citation type="submission" date="2019-03" db="EMBL/GenBank/DDBJ databases">
        <authorList>
            <person name="Yang Y."/>
        </authorList>
    </citation>
    <scope>NUCLEOTIDE SEQUENCE [LARGE SCALE GENOMIC DNA]</scope>
    <source>
        <strain evidence="2 3">ASL-1</strain>
    </source>
</reference>
<proteinExistence type="predicted"/>
<sequence>MKIKLPDQYKHPLFYSGDINDIELNDDDLFSPLYAADILSLNNQHKPWEEMEKWIPLILEEWQTLSEEMKPLFEGNADQTYEPMIKGISLFFTLLYWTNEKHVSAVSWETDVKDFDVSIMNAFERIPFIMKRPAVYFSYIQLDEMFKELHKTAAKHDAIKKRKRG</sequence>
<evidence type="ECO:0000259" key="1">
    <source>
        <dbReference type="Pfam" id="PF21747"/>
    </source>
</evidence>
<name>A0A4Y8LM51_9BACL</name>
<dbReference type="RefSeq" id="WP_134380061.1">
    <property type="nucleotide sequence ID" value="NZ_SORX01000002.1"/>
</dbReference>
<dbReference type="EMBL" id="SORX01000002">
    <property type="protein sequence ID" value="TFE03053.1"/>
    <property type="molecule type" value="Genomic_DNA"/>
</dbReference>
<organism evidence="2 3">
    <name type="scientific">Jeotgalibacillus salarius</name>
    <dbReference type="NCBI Taxonomy" id="546023"/>
    <lineage>
        <taxon>Bacteria</taxon>
        <taxon>Bacillati</taxon>
        <taxon>Bacillota</taxon>
        <taxon>Bacilli</taxon>
        <taxon>Bacillales</taxon>
        <taxon>Caryophanaceae</taxon>
        <taxon>Jeotgalibacillus</taxon>
    </lineage>
</organism>
<comment type="caution">
    <text evidence="2">The sequence shown here is derived from an EMBL/GenBank/DDBJ whole genome shotgun (WGS) entry which is preliminary data.</text>
</comment>
<dbReference type="AlphaFoldDB" id="A0A4Y8LM51"/>
<keyword evidence="3" id="KW-1185">Reference proteome</keyword>
<dbReference type="Pfam" id="PF21747">
    <property type="entry name" value="YpoC"/>
    <property type="match status" value="1"/>
</dbReference>
<dbReference type="Proteomes" id="UP000297776">
    <property type="component" value="Unassembled WGS sequence"/>
</dbReference>
<protein>
    <recommendedName>
        <fullName evidence="1">YpoC-like domain-containing protein</fullName>
    </recommendedName>
</protein>
<accession>A0A4Y8LM51</accession>
<dbReference type="InterPro" id="IPR048427">
    <property type="entry name" value="YpoC"/>
</dbReference>